<evidence type="ECO:0000256" key="1">
    <source>
        <dbReference type="SAM" id="Phobius"/>
    </source>
</evidence>
<evidence type="ECO:0008006" key="4">
    <source>
        <dbReference type="Google" id="ProtNLM"/>
    </source>
</evidence>
<sequence length="162" mass="18930">MTLNDVYLISQIIAVLLVAPTLLYLALQIRQGAEQLRSETRQTQLENDQVGVYKFVEFPELGRIASQTETPSFEEKTKLVFWMIGQMRAREYEWLQYKSGAMTKEAWETYRGVIYFVLGTARNRALWELCKSYFNAEFVASVNDMMCDVPQIEFWEQLEKTG</sequence>
<keyword evidence="1" id="KW-1133">Transmembrane helix</keyword>
<dbReference type="RefSeq" id="WP_274494075.1">
    <property type="nucleotide sequence ID" value="NZ_CP118166.1"/>
</dbReference>
<organism evidence="2 3">
    <name type="scientific">Hyphococcus flavus</name>
    <dbReference type="NCBI Taxonomy" id="1866326"/>
    <lineage>
        <taxon>Bacteria</taxon>
        <taxon>Pseudomonadati</taxon>
        <taxon>Pseudomonadota</taxon>
        <taxon>Alphaproteobacteria</taxon>
        <taxon>Parvularculales</taxon>
        <taxon>Parvularculaceae</taxon>
        <taxon>Hyphococcus</taxon>
    </lineage>
</organism>
<keyword evidence="3" id="KW-1185">Reference proteome</keyword>
<keyword evidence="1" id="KW-0472">Membrane</keyword>
<dbReference type="Proteomes" id="UP001214043">
    <property type="component" value="Chromosome"/>
</dbReference>
<evidence type="ECO:0000313" key="2">
    <source>
        <dbReference type="EMBL" id="WDI32176.1"/>
    </source>
</evidence>
<proteinExistence type="predicted"/>
<dbReference type="KEGG" id="hfl:PUV54_03090"/>
<name>A0AAE9ZCV5_9PROT</name>
<feature type="transmembrane region" description="Helical" evidence="1">
    <location>
        <begin position="6"/>
        <end position="27"/>
    </location>
</feature>
<gene>
    <name evidence="2" type="ORF">PUV54_03090</name>
</gene>
<evidence type="ECO:0000313" key="3">
    <source>
        <dbReference type="Proteomes" id="UP001214043"/>
    </source>
</evidence>
<keyword evidence="1" id="KW-0812">Transmembrane</keyword>
<accession>A0AAE9ZCV5</accession>
<dbReference type="AlphaFoldDB" id="A0AAE9ZCV5"/>
<dbReference type="EMBL" id="CP118166">
    <property type="protein sequence ID" value="WDI32176.1"/>
    <property type="molecule type" value="Genomic_DNA"/>
</dbReference>
<protein>
    <recommendedName>
        <fullName evidence="4">DUF4760 domain-containing protein</fullName>
    </recommendedName>
</protein>
<reference evidence="2" key="1">
    <citation type="submission" date="2023-02" db="EMBL/GenBank/DDBJ databases">
        <title>Genome sequence of Hyphococcus flavus.</title>
        <authorList>
            <person name="Rong J.-C."/>
            <person name="Zhao Q."/>
            <person name="Yi M."/>
            <person name="Wu J.-Y."/>
        </authorList>
    </citation>
    <scope>NUCLEOTIDE SEQUENCE</scope>
    <source>
        <strain evidence="2">MCCC 1K03223</strain>
    </source>
</reference>